<keyword evidence="3" id="KW-1185">Reference proteome</keyword>
<gene>
    <name evidence="2" type="ORF">Q31b_30570</name>
</gene>
<feature type="transmembrane region" description="Helical" evidence="1">
    <location>
        <begin position="6"/>
        <end position="27"/>
    </location>
</feature>
<dbReference type="AlphaFoldDB" id="A0A5C6E2K5"/>
<keyword evidence="1" id="KW-0472">Membrane</keyword>
<evidence type="ECO:0000256" key="1">
    <source>
        <dbReference type="SAM" id="Phobius"/>
    </source>
</evidence>
<sequence>MVGYVWDAQTLCFFAAGAYLLFLPAFVKYANGASPDDSLAVLALAAC</sequence>
<protein>
    <submittedName>
        <fullName evidence="2">Uncharacterized protein</fullName>
    </submittedName>
</protein>
<keyword evidence="1" id="KW-0812">Transmembrane</keyword>
<organism evidence="2 3">
    <name type="scientific">Novipirellula aureliae</name>
    <dbReference type="NCBI Taxonomy" id="2527966"/>
    <lineage>
        <taxon>Bacteria</taxon>
        <taxon>Pseudomonadati</taxon>
        <taxon>Planctomycetota</taxon>
        <taxon>Planctomycetia</taxon>
        <taxon>Pirellulales</taxon>
        <taxon>Pirellulaceae</taxon>
        <taxon>Novipirellula</taxon>
    </lineage>
</organism>
<evidence type="ECO:0000313" key="2">
    <source>
        <dbReference type="EMBL" id="TWU41606.1"/>
    </source>
</evidence>
<reference evidence="2 3" key="1">
    <citation type="submission" date="2019-02" db="EMBL/GenBank/DDBJ databases">
        <title>Deep-cultivation of Planctomycetes and their phenomic and genomic characterization uncovers novel biology.</title>
        <authorList>
            <person name="Wiegand S."/>
            <person name="Jogler M."/>
            <person name="Boedeker C."/>
            <person name="Pinto D."/>
            <person name="Vollmers J."/>
            <person name="Rivas-Marin E."/>
            <person name="Kohn T."/>
            <person name="Peeters S.H."/>
            <person name="Heuer A."/>
            <person name="Rast P."/>
            <person name="Oberbeckmann S."/>
            <person name="Bunk B."/>
            <person name="Jeske O."/>
            <person name="Meyerdierks A."/>
            <person name="Storesund J.E."/>
            <person name="Kallscheuer N."/>
            <person name="Luecker S."/>
            <person name="Lage O.M."/>
            <person name="Pohl T."/>
            <person name="Merkel B.J."/>
            <person name="Hornburger P."/>
            <person name="Mueller R.-W."/>
            <person name="Bruemmer F."/>
            <person name="Labrenz M."/>
            <person name="Spormann A.M."/>
            <person name="Op Den Camp H."/>
            <person name="Overmann J."/>
            <person name="Amann R."/>
            <person name="Jetten M.S.M."/>
            <person name="Mascher T."/>
            <person name="Medema M.H."/>
            <person name="Devos D.P."/>
            <person name="Kaster A.-K."/>
            <person name="Ovreas L."/>
            <person name="Rohde M."/>
            <person name="Galperin M.Y."/>
            <person name="Jogler C."/>
        </authorList>
    </citation>
    <scope>NUCLEOTIDE SEQUENCE [LARGE SCALE GENOMIC DNA]</scope>
    <source>
        <strain evidence="2 3">Q31b</strain>
    </source>
</reference>
<evidence type="ECO:0000313" key="3">
    <source>
        <dbReference type="Proteomes" id="UP000315471"/>
    </source>
</evidence>
<comment type="caution">
    <text evidence="2">The sequence shown here is derived from an EMBL/GenBank/DDBJ whole genome shotgun (WGS) entry which is preliminary data.</text>
</comment>
<proteinExistence type="predicted"/>
<name>A0A5C6E2K5_9BACT</name>
<accession>A0A5C6E2K5</accession>
<dbReference type="EMBL" id="SJPY01000004">
    <property type="protein sequence ID" value="TWU41606.1"/>
    <property type="molecule type" value="Genomic_DNA"/>
</dbReference>
<keyword evidence="1" id="KW-1133">Transmembrane helix</keyword>
<dbReference type="Proteomes" id="UP000315471">
    <property type="component" value="Unassembled WGS sequence"/>
</dbReference>